<dbReference type="EMBL" id="JACHMC010000001">
    <property type="protein sequence ID" value="MBB4883104.1"/>
    <property type="molecule type" value="Genomic_DNA"/>
</dbReference>
<accession>A0A7W7L3Y4</accession>
<protein>
    <recommendedName>
        <fullName evidence="5">Trypsin-like serine protease</fullName>
    </recommendedName>
</protein>
<organism evidence="3 4">
    <name type="scientific">Micrococcus flavus</name>
    <dbReference type="NCBI Taxonomy" id="384602"/>
    <lineage>
        <taxon>Bacteria</taxon>
        <taxon>Bacillati</taxon>
        <taxon>Actinomycetota</taxon>
        <taxon>Actinomycetes</taxon>
        <taxon>Micrococcales</taxon>
        <taxon>Micrococcaceae</taxon>
        <taxon>Micrococcus</taxon>
    </lineage>
</organism>
<reference evidence="3 4" key="1">
    <citation type="submission" date="2020-08" db="EMBL/GenBank/DDBJ databases">
        <title>Sequencing the genomes of 1000 actinobacteria strains.</title>
        <authorList>
            <person name="Klenk H.-P."/>
        </authorList>
    </citation>
    <scope>NUCLEOTIDE SEQUENCE [LARGE SCALE GENOMIC DNA]</scope>
    <source>
        <strain evidence="3 4">DSM 19079</strain>
    </source>
</reference>
<dbReference type="SUPFAM" id="SSF50494">
    <property type="entry name" value="Trypsin-like serine proteases"/>
    <property type="match status" value="1"/>
</dbReference>
<evidence type="ECO:0000313" key="4">
    <source>
        <dbReference type="Proteomes" id="UP000560081"/>
    </source>
</evidence>
<proteinExistence type="predicted"/>
<keyword evidence="2" id="KW-0732">Signal</keyword>
<dbReference type="InterPro" id="IPR009003">
    <property type="entry name" value="Peptidase_S1_PA"/>
</dbReference>
<keyword evidence="1" id="KW-0175">Coiled coil</keyword>
<feature type="chain" id="PRO_5030810737" description="Trypsin-like serine protease" evidence="2">
    <location>
        <begin position="28"/>
        <end position="401"/>
    </location>
</feature>
<evidence type="ECO:0008006" key="5">
    <source>
        <dbReference type="Google" id="ProtNLM"/>
    </source>
</evidence>
<dbReference type="AlphaFoldDB" id="A0A7W7L3Y4"/>
<name>A0A7W7L3Y4_9MICC</name>
<evidence type="ECO:0000256" key="2">
    <source>
        <dbReference type="SAM" id="SignalP"/>
    </source>
</evidence>
<comment type="caution">
    <text evidence="3">The sequence shown here is derived from an EMBL/GenBank/DDBJ whole genome shotgun (WGS) entry which is preliminary data.</text>
</comment>
<dbReference type="RefSeq" id="WP_229667124.1">
    <property type="nucleotide sequence ID" value="NZ_BMLA01000001.1"/>
</dbReference>
<dbReference type="InterPro" id="IPR043504">
    <property type="entry name" value="Peptidase_S1_PA_chymotrypsin"/>
</dbReference>
<feature type="signal peptide" evidence="2">
    <location>
        <begin position="1"/>
        <end position="27"/>
    </location>
</feature>
<dbReference type="Proteomes" id="UP000560081">
    <property type="component" value="Unassembled WGS sequence"/>
</dbReference>
<keyword evidence="4" id="KW-1185">Reference proteome</keyword>
<feature type="coiled-coil region" evidence="1">
    <location>
        <begin position="241"/>
        <end position="303"/>
    </location>
</feature>
<gene>
    <name evidence="3" type="ORF">BJ976_001455</name>
</gene>
<dbReference type="Gene3D" id="2.40.10.10">
    <property type="entry name" value="Trypsin-like serine proteases"/>
    <property type="match status" value="1"/>
</dbReference>
<sequence length="401" mass="40509">MKKTTLTGSATAALGVVVVAGAGPALAATPLTQGAALSVPAGDCSITIVDDATAYTAAHCGAGEWTIGSPVKSADGTVIGTVAALPGDSGVDAVKIALADDVDVVGEWSVRETATVEPGETVYTHGSSVPLGEPNSISEPETFDIGETCGDVYTDQVVLDEATTRRGDSGGAVYDAEQRVVGIISGLAPVTYDAEGNAVRCDADEMSTIIVPVESLDEVDGTTPVQAPAAQAATVGKHGVVSLTESERRALELEKAEAAAEAKAEKEAVAEKKAAAEAKAEKAAAEKKAAAEAKAEKAAAEKKAAAPAEQTLVVAPEDGIDFRTRVEANTDQGGFSYMAVTAFDADGEQIGHLHLHSDGQPMTWINVPAEVPAGGHIEVELTDAAGEPTDAVVTLGGVPVS</sequence>
<evidence type="ECO:0000256" key="1">
    <source>
        <dbReference type="SAM" id="Coils"/>
    </source>
</evidence>
<evidence type="ECO:0000313" key="3">
    <source>
        <dbReference type="EMBL" id="MBB4883104.1"/>
    </source>
</evidence>